<dbReference type="eggNOG" id="ENOG502RIE8">
    <property type="taxonomic scope" value="Eukaryota"/>
</dbReference>
<reference evidence="2" key="3">
    <citation type="submission" date="2016-03" db="UniProtKB">
        <authorList>
            <consortium name="EnsemblProtists"/>
        </authorList>
    </citation>
    <scope>IDENTIFICATION</scope>
</reference>
<dbReference type="Proteomes" id="UP000011087">
    <property type="component" value="Unassembled WGS sequence"/>
</dbReference>
<dbReference type="InterPro" id="IPR036850">
    <property type="entry name" value="NDK-like_dom_sf"/>
</dbReference>
<dbReference type="PaxDb" id="55529-EKX50412"/>
<dbReference type="HOGENOM" id="CLU_073304_0_0_1"/>
<gene>
    <name evidence="1" type="ORF">GUITHDRAFT_66768</name>
</gene>
<sequence>MNVALVFVKPHAVNDKVLSLTRSHLEGKGIKILKQGELTADVIKAKGIIDDHYAALAANAVKLHPRELLVSADRQADFEKEFGKSWTQACSDGSVMNLAQYQEKNPSLDVTTIESRWRAGKTFKLAPGNYVSLISDDGAIVVNGFYGSMREKFTAPGAQVNWMQVEFDEASLSWKAFRNEVIGATDPNAAAGGSLRKRVMEDWQSLGLAFQPNTSDNSIHASAGPLEGLREREIWMQVSLEEDPFGKQLLSKGVKLETIRRLCGNEVVSLGGSSGPAFDVFEEMDSSKAIEHVLELQKSW</sequence>
<evidence type="ECO:0008006" key="4">
    <source>
        <dbReference type="Google" id="ProtNLM"/>
    </source>
</evidence>
<dbReference type="AlphaFoldDB" id="L1JPP1"/>
<proteinExistence type="predicted"/>
<name>L1JPP1_GUITC</name>
<dbReference type="RefSeq" id="XP_005837392.1">
    <property type="nucleotide sequence ID" value="XM_005837335.1"/>
</dbReference>
<dbReference type="OMA" id="IHYYVVE"/>
<dbReference type="GeneID" id="17307342"/>
<reference evidence="3" key="2">
    <citation type="submission" date="2012-11" db="EMBL/GenBank/DDBJ databases">
        <authorList>
            <person name="Kuo A."/>
            <person name="Curtis B.A."/>
            <person name="Tanifuji G."/>
            <person name="Burki F."/>
            <person name="Gruber A."/>
            <person name="Irimia M."/>
            <person name="Maruyama S."/>
            <person name="Arias M.C."/>
            <person name="Ball S.G."/>
            <person name="Gile G.H."/>
            <person name="Hirakawa Y."/>
            <person name="Hopkins J.F."/>
            <person name="Rensing S.A."/>
            <person name="Schmutz J."/>
            <person name="Symeonidi A."/>
            <person name="Elias M."/>
            <person name="Eveleigh R.J."/>
            <person name="Herman E.K."/>
            <person name="Klute M.J."/>
            <person name="Nakayama T."/>
            <person name="Obornik M."/>
            <person name="Reyes-Prieto A."/>
            <person name="Armbrust E.V."/>
            <person name="Aves S.J."/>
            <person name="Beiko R.G."/>
            <person name="Coutinho P."/>
            <person name="Dacks J.B."/>
            <person name="Durnford D.G."/>
            <person name="Fast N.M."/>
            <person name="Green B.R."/>
            <person name="Grisdale C."/>
            <person name="Hempe F."/>
            <person name="Henrissat B."/>
            <person name="Hoppner M.P."/>
            <person name="Ishida K.-I."/>
            <person name="Kim E."/>
            <person name="Koreny L."/>
            <person name="Kroth P.G."/>
            <person name="Liu Y."/>
            <person name="Malik S.-B."/>
            <person name="Maier U.G."/>
            <person name="McRose D."/>
            <person name="Mock T."/>
            <person name="Neilson J.A."/>
            <person name="Onodera N.T."/>
            <person name="Poole A.M."/>
            <person name="Pritham E.J."/>
            <person name="Richards T.A."/>
            <person name="Rocap G."/>
            <person name="Roy S.W."/>
            <person name="Sarai C."/>
            <person name="Schaack S."/>
            <person name="Shirato S."/>
            <person name="Slamovits C.H."/>
            <person name="Spencer D.F."/>
            <person name="Suzuki S."/>
            <person name="Worden A.Z."/>
            <person name="Zauner S."/>
            <person name="Barry K."/>
            <person name="Bell C."/>
            <person name="Bharti A.K."/>
            <person name="Crow J.A."/>
            <person name="Grimwood J."/>
            <person name="Kramer R."/>
            <person name="Lindquist E."/>
            <person name="Lucas S."/>
            <person name="Salamov A."/>
            <person name="McFadden G.I."/>
            <person name="Lane C.E."/>
            <person name="Keeling P.J."/>
            <person name="Gray M.W."/>
            <person name="Grigoriev I.V."/>
            <person name="Archibald J.M."/>
        </authorList>
    </citation>
    <scope>NUCLEOTIDE SEQUENCE</scope>
    <source>
        <strain evidence="3">CCMP2712</strain>
    </source>
</reference>
<evidence type="ECO:0000313" key="2">
    <source>
        <dbReference type="EnsemblProtists" id="EKX50412"/>
    </source>
</evidence>
<keyword evidence="3" id="KW-1185">Reference proteome</keyword>
<organism evidence="1">
    <name type="scientific">Guillardia theta (strain CCMP2712)</name>
    <name type="common">Cryptophyte</name>
    <dbReference type="NCBI Taxonomy" id="905079"/>
    <lineage>
        <taxon>Eukaryota</taxon>
        <taxon>Cryptophyceae</taxon>
        <taxon>Pyrenomonadales</taxon>
        <taxon>Geminigeraceae</taxon>
        <taxon>Guillardia</taxon>
    </lineage>
</organism>
<reference evidence="1 3" key="1">
    <citation type="journal article" date="2012" name="Nature">
        <title>Algal genomes reveal evolutionary mosaicism and the fate of nucleomorphs.</title>
        <authorList>
            <consortium name="DOE Joint Genome Institute"/>
            <person name="Curtis B.A."/>
            <person name="Tanifuji G."/>
            <person name="Burki F."/>
            <person name="Gruber A."/>
            <person name="Irimia M."/>
            <person name="Maruyama S."/>
            <person name="Arias M.C."/>
            <person name="Ball S.G."/>
            <person name="Gile G.H."/>
            <person name="Hirakawa Y."/>
            <person name="Hopkins J.F."/>
            <person name="Kuo A."/>
            <person name="Rensing S.A."/>
            <person name="Schmutz J."/>
            <person name="Symeonidi A."/>
            <person name="Elias M."/>
            <person name="Eveleigh R.J."/>
            <person name="Herman E.K."/>
            <person name="Klute M.J."/>
            <person name="Nakayama T."/>
            <person name="Obornik M."/>
            <person name="Reyes-Prieto A."/>
            <person name="Armbrust E.V."/>
            <person name="Aves S.J."/>
            <person name="Beiko R.G."/>
            <person name="Coutinho P."/>
            <person name="Dacks J.B."/>
            <person name="Durnford D.G."/>
            <person name="Fast N.M."/>
            <person name="Green B.R."/>
            <person name="Grisdale C.J."/>
            <person name="Hempel F."/>
            <person name="Henrissat B."/>
            <person name="Hoppner M.P."/>
            <person name="Ishida K."/>
            <person name="Kim E."/>
            <person name="Koreny L."/>
            <person name="Kroth P.G."/>
            <person name="Liu Y."/>
            <person name="Malik S.B."/>
            <person name="Maier U.G."/>
            <person name="McRose D."/>
            <person name="Mock T."/>
            <person name="Neilson J.A."/>
            <person name="Onodera N.T."/>
            <person name="Poole A.M."/>
            <person name="Pritham E.J."/>
            <person name="Richards T.A."/>
            <person name="Rocap G."/>
            <person name="Roy S.W."/>
            <person name="Sarai C."/>
            <person name="Schaack S."/>
            <person name="Shirato S."/>
            <person name="Slamovits C.H."/>
            <person name="Spencer D.F."/>
            <person name="Suzuki S."/>
            <person name="Worden A.Z."/>
            <person name="Zauner S."/>
            <person name="Barry K."/>
            <person name="Bell C."/>
            <person name="Bharti A.K."/>
            <person name="Crow J.A."/>
            <person name="Grimwood J."/>
            <person name="Kramer R."/>
            <person name="Lindquist E."/>
            <person name="Lucas S."/>
            <person name="Salamov A."/>
            <person name="McFadden G.I."/>
            <person name="Lane C.E."/>
            <person name="Keeling P.J."/>
            <person name="Gray M.W."/>
            <person name="Grigoriev I.V."/>
            <person name="Archibald J.M."/>
        </authorList>
    </citation>
    <scope>NUCLEOTIDE SEQUENCE</scope>
    <source>
        <strain evidence="1 3">CCMP2712</strain>
    </source>
</reference>
<dbReference type="EMBL" id="JH992978">
    <property type="protein sequence ID" value="EKX50412.1"/>
    <property type="molecule type" value="Genomic_DNA"/>
</dbReference>
<evidence type="ECO:0000313" key="1">
    <source>
        <dbReference type="EMBL" id="EKX50412.1"/>
    </source>
</evidence>
<dbReference type="KEGG" id="gtt:GUITHDRAFT_66768"/>
<dbReference type="OrthoDB" id="2162449at2759"/>
<protein>
    <recommendedName>
        <fullName evidence="4">Nucleoside diphosphate kinase-like domain-containing protein</fullName>
    </recommendedName>
</protein>
<accession>L1JPP1</accession>
<dbReference type="Gene3D" id="3.30.70.141">
    <property type="entry name" value="Nucleoside diphosphate kinase-like domain"/>
    <property type="match status" value="1"/>
</dbReference>
<dbReference type="EnsemblProtists" id="EKX50412">
    <property type="protein sequence ID" value="EKX50412"/>
    <property type="gene ID" value="GUITHDRAFT_66768"/>
</dbReference>
<evidence type="ECO:0000313" key="3">
    <source>
        <dbReference type="Proteomes" id="UP000011087"/>
    </source>
</evidence>
<dbReference type="SUPFAM" id="SSF54919">
    <property type="entry name" value="Nucleoside diphosphate kinase, NDK"/>
    <property type="match status" value="1"/>
</dbReference>